<proteinExistence type="predicted"/>
<feature type="domain" description="HTH araC/xylS-type" evidence="4">
    <location>
        <begin position="185"/>
        <end position="282"/>
    </location>
</feature>
<dbReference type="PROSITE" id="PS01124">
    <property type="entry name" value="HTH_ARAC_FAMILY_2"/>
    <property type="match status" value="1"/>
</dbReference>
<dbReference type="InterPro" id="IPR003313">
    <property type="entry name" value="AraC-bd"/>
</dbReference>
<dbReference type="Pfam" id="PF12833">
    <property type="entry name" value="HTH_18"/>
    <property type="match status" value="1"/>
</dbReference>
<dbReference type="PANTHER" id="PTHR43280:SF28">
    <property type="entry name" value="HTH-TYPE TRANSCRIPTIONAL ACTIVATOR RHAS"/>
    <property type="match status" value="1"/>
</dbReference>
<evidence type="ECO:0000256" key="3">
    <source>
        <dbReference type="ARBA" id="ARBA00023163"/>
    </source>
</evidence>
<keyword evidence="6" id="KW-1185">Reference proteome</keyword>
<dbReference type="AlphaFoldDB" id="A0A4S8RNV6"/>
<keyword evidence="2" id="KW-0238">DNA-binding</keyword>
<keyword evidence="3" id="KW-0804">Transcription</keyword>
<dbReference type="Proteomes" id="UP000310406">
    <property type="component" value="Unassembled WGS sequence"/>
</dbReference>
<dbReference type="InterPro" id="IPR037923">
    <property type="entry name" value="HTH-like"/>
</dbReference>
<dbReference type="RefSeq" id="WP_136566040.1">
    <property type="nucleotide sequence ID" value="NZ_SNTZ01000003.1"/>
</dbReference>
<evidence type="ECO:0000256" key="1">
    <source>
        <dbReference type="ARBA" id="ARBA00023015"/>
    </source>
</evidence>
<dbReference type="EMBL" id="SNTZ01000003">
    <property type="protein sequence ID" value="THV59522.1"/>
    <property type="molecule type" value="Genomic_DNA"/>
</dbReference>
<sequence length="287" mass="33106">MKKASTRTVLLPHQHGISRVQQMGHYRYSAAKPGLENHFHQNSIEICYCIDGVQQYSVGSRIHYLRGGDILIIPANQTHSTGGMPEEKGELFWIQLQLGDRHGKLCHLPQEKTNLLLKHLQNASNAPFFGGLQLKELLMELFTLVKQDAKGLDSIRKEVVLLRLLLDTLELSQRRQEKEVSERIRAIDGFIEKNLHRSIYVDELADLTQVSTGYFKAWFKINMGNTPKEYINRKRIDLAKKRLQREISVTKVAYDLGFNSSQYFSTVFRKYTGKSPKEYIQEKTKAE</sequence>
<evidence type="ECO:0000313" key="5">
    <source>
        <dbReference type="EMBL" id="THV59522.1"/>
    </source>
</evidence>
<protein>
    <submittedName>
        <fullName evidence="5">AraC family transcriptional regulator</fullName>
    </submittedName>
</protein>
<keyword evidence="1" id="KW-0805">Transcription regulation</keyword>
<evidence type="ECO:0000256" key="2">
    <source>
        <dbReference type="ARBA" id="ARBA00023125"/>
    </source>
</evidence>
<dbReference type="InterPro" id="IPR014710">
    <property type="entry name" value="RmlC-like_jellyroll"/>
</dbReference>
<dbReference type="GO" id="GO:0003700">
    <property type="term" value="F:DNA-binding transcription factor activity"/>
    <property type="evidence" value="ECO:0007669"/>
    <property type="project" value="InterPro"/>
</dbReference>
<dbReference type="SMART" id="SM00342">
    <property type="entry name" value="HTH_ARAC"/>
    <property type="match status" value="1"/>
</dbReference>
<comment type="caution">
    <text evidence="5">The sequence shown here is derived from an EMBL/GenBank/DDBJ whole genome shotgun (WGS) entry which is preliminary data.</text>
</comment>
<dbReference type="PANTHER" id="PTHR43280">
    <property type="entry name" value="ARAC-FAMILY TRANSCRIPTIONAL REGULATOR"/>
    <property type="match status" value="1"/>
</dbReference>
<accession>A0A4S8RNV6</accession>
<dbReference type="Pfam" id="PF02311">
    <property type="entry name" value="AraC_binding"/>
    <property type="match status" value="1"/>
</dbReference>
<organism evidence="5 6">
    <name type="scientific">Flagellimonas alvinocaridis</name>
    <dbReference type="NCBI Taxonomy" id="2530200"/>
    <lineage>
        <taxon>Bacteria</taxon>
        <taxon>Pseudomonadati</taxon>
        <taxon>Bacteroidota</taxon>
        <taxon>Flavobacteriia</taxon>
        <taxon>Flavobacteriales</taxon>
        <taxon>Flavobacteriaceae</taxon>
        <taxon>Flagellimonas</taxon>
    </lineage>
</organism>
<name>A0A4S8RNV6_9FLAO</name>
<gene>
    <name evidence="5" type="ORF">EZV76_08100</name>
</gene>
<dbReference type="InterPro" id="IPR018062">
    <property type="entry name" value="HTH_AraC-typ_CS"/>
</dbReference>
<dbReference type="InterPro" id="IPR020449">
    <property type="entry name" value="Tscrpt_reg_AraC-type_HTH"/>
</dbReference>
<dbReference type="SUPFAM" id="SSF51215">
    <property type="entry name" value="Regulatory protein AraC"/>
    <property type="match status" value="1"/>
</dbReference>
<dbReference type="PRINTS" id="PR00032">
    <property type="entry name" value="HTHARAC"/>
</dbReference>
<evidence type="ECO:0000259" key="4">
    <source>
        <dbReference type="PROSITE" id="PS01124"/>
    </source>
</evidence>
<dbReference type="PROSITE" id="PS00041">
    <property type="entry name" value="HTH_ARAC_FAMILY_1"/>
    <property type="match status" value="1"/>
</dbReference>
<dbReference type="CDD" id="cd02208">
    <property type="entry name" value="cupin_RmlC-like"/>
    <property type="match status" value="1"/>
</dbReference>
<dbReference type="Gene3D" id="1.10.10.60">
    <property type="entry name" value="Homeodomain-like"/>
    <property type="match status" value="2"/>
</dbReference>
<dbReference type="InterPro" id="IPR018060">
    <property type="entry name" value="HTH_AraC"/>
</dbReference>
<dbReference type="InterPro" id="IPR009057">
    <property type="entry name" value="Homeodomain-like_sf"/>
</dbReference>
<dbReference type="Gene3D" id="2.60.120.10">
    <property type="entry name" value="Jelly Rolls"/>
    <property type="match status" value="1"/>
</dbReference>
<evidence type="ECO:0000313" key="6">
    <source>
        <dbReference type="Proteomes" id="UP000310406"/>
    </source>
</evidence>
<reference evidence="5 6" key="1">
    <citation type="submission" date="2019-03" db="EMBL/GenBank/DDBJ databases">
        <title>Muricauda SCR12 sp.nov, a marine bacterium isolated from Pacific Ocean:the Okinawa trough.</title>
        <authorList>
            <person name="Liu L."/>
        </authorList>
    </citation>
    <scope>NUCLEOTIDE SEQUENCE [LARGE SCALE GENOMIC DNA]</scope>
    <source>
        <strain evidence="5 6">SCR12</strain>
    </source>
</reference>
<dbReference type="SUPFAM" id="SSF46689">
    <property type="entry name" value="Homeodomain-like"/>
    <property type="match status" value="2"/>
</dbReference>
<dbReference type="GO" id="GO:0043565">
    <property type="term" value="F:sequence-specific DNA binding"/>
    <property type="evidence" value="ECO:0007669"/>
    <property type="project" value="InterPro"/>
</dbReference>
<dbReference type="OrthoDB" id="1157557at2"/>